<dbReference type="Pfam" id="PF01979">
    <property type="entry name" value="Amidohydro_1"/>
    <property type="match status" value="1"/>
</dbReference>
<dbReference type="Proteomes" id="UP001243330">
    <property type="component" value="Unassembled WGS sequence"/>
</dbReference>
<dbReference type="SUPFAM" id="SSF48403">
    <property type="entry name" value="Ankyrin repeat"/>
    <property type="match status" value="2"/>
</dbReference>
<dbReference type="SUPFAM" id="SSF51556">
    <property type="entry name" value="Metallo-dependent hydrolases"/>
    <property type="match status" value="1"/>
</dbReference>
<keyword evidence="5" id="KW-0040">ANK repeat</keyword>
<dbReference type="NCBIfam" id="TIGR02033">
    <property type="entry name" value="D-hydantoinase"/>
    <property type="match status" value="1"/>
</dbReference>
<feature type="repeat" description="ANK" evidence="5">
    <location>
        <begin position="1054"/>
        <end position="1086"/>
    </location>
</feature>
<dbReference type="InterPro" id="IPR050378">
    <property type="entry name" value="Metallo-dep_Hydrolases_sf"/>
</dbReference>
<feature type="domain" description="Nephrocystin 3-like N-terminal" evidence="8">
    <location>
        <begin position="626"/>
        <end position="786"/>
    </location>
</feature>
<dbReference type="PANTHER" id="PTHR11647">
    <property type="entry name" value="HYDRANTOINASE/DIHYDROPYRIMIDINASE FAMILY MEMBER"/>
    <property type="match status" value="1"/>
</dbReference>
<dbReference type="SMART" id="SM00248">
    <property type="entry name" value="ANK"/>
    <property type="match status" value="11"/>
</dbReference>
<dbReference type="FunFam" id="3.20.20.140:FF:000217">
    <property type="entry name" value="Dihydropyrimidinase-related protein 1"/>
    <property type="match status" value="1"/>
</dbReference>
<dbReference type="EMBL" id="JAQOWY010000175">
    <property type="protein sequence ID" value="KAK1848297.1"/>
    <property type="molecule type" value="Genomic_DNA"/>
</dbReference>
<dbReference type="Gene3D" id="1.10.150.750">
    <property type="match status" value="1"/>
</dbReference>
<dbReference type="PRINTS" id="PR01415">
    <property type="entry name" value="ANKYRIN"/>
</dbReference>
<dbReference type="InterPro" id="IPR027417">
    <property type="entry name" value="P-loop_NTPase"/>
</dbReference>
<dbReference type="Gene3D" id="3.20.20.140">
    <property type="entry name" value="Metal-dependent hydrolases"/>
    <property type="match status" value="1"/>
</dbReference>
<organism evidence="9 10">
    <name type="scientific">Colletotrichum chrysophilum</name>
    <dbReference type="NCBI Taxonomy" id="1836956"/>
    <lineage>
        <taxon>Eukaryota</taxon>
        <taxon>Fungi</taxon>
        <taxon>Dikarya</taxon>
        <taxon>Ascomycota</taxon>
        <taxon>Pezizomycotina</taxon>
        <taxon>Sordariomycetes</taxon>
        <taxon>Hypocreomycetidae</taxon>
        <taxon>Glomerellales</taxon>
        <taxon>Glomerellaceae</taxon>
        <taxon>Colletotrichum</taxon>
        <taxon>Colletotrichum gloeosporioides species complex</taxon>
    </lineage>
</organism>
<dbReference type="InterPro" id="IPR006680">
    <property type="entry name" value="Amidohydro-rel"/>
</dbReference>
<sequence length="2147" mass="237058">MSSTTEFNLVITNGVCVTASDVAAWDLAIKDEKIVLQAPSGSLSKASSKRIIDARGGYVMPGGIDCHVHLEEPAIYFKGSTGRSADSWETGTRSAAAGGNTTVVAFAPQRKGEDNSLLSAVNATHKLATGNCYTDYGFHVIISDTSPKVLSELKTLKSEEGISSVKIYMTYTALQLRDDQILSILLEARQNEILTMIHAENGDVLNWLTDQLELQGKFAPKYHANSRPPILEAEATNRAIALSSLIANTPILLVHVSDPSASSRIRIAQSTGQPIFAETCPQYLFLTRDDLDKPGFEGAKCVCSPPPRTSADQDAIWTGLANGTFTVLSSDHCPFRFNDPVAGKNSCVTADHPVGQFRYIPNGLPGVETRLPLAFSAQRLALTKFVEMSSTNAAKLYGLYPRKGAMIPGVSDADLVIWYPEDELGDFQVANDLLHHDVDYTPYQGRRMGWDDTLGAVASIGSLLQMTCEITKLSYSYLSSVRNADYTRREYLREVNALVVVLLHLKQALGAENAAILSSDGAEAQLRGLVSTCENELRTIQATLGVAALGVSRLLWPVKENDLRAQIDTFQRNRAMFDSFASSSILATTKATLKKVDPLVLSHERSQLLAALPKPTISKRTETCPGTGRWFLESETYDQWLKPEPPSAFLWCHGPPGIGKSGIAWLVVKGLKERQQKDQRLLLCYFFCDFIQQKSQTTLAVLQCMAYQLIAQGDNVVIEAAKNVLSDFDAFQDAEALVRFIIKVAESDYNVACVLDAEDEIWSSELLTKHFKRFADAGCRVLVTSRRQFLIAHVLIGHLLEQTSVKAMRHILDTAKSGSINDVFESSLQRIDNQPPPHKALAHRVIGWIINSRRVLTTDEMLHAFATEDMDEIDQESVTSQSLMLRVCAGLVVVDDMANVRLTHTSVFEFFEPHKSNLWDVQIDIAQSCIRYLCVKPFSEGPAKDVAELRGRLTDMPFLDYSAHHWGHHIIDQNMEKSLFPLLEKLLASEKTRWSSFQVLQFDSSIKNTAVAADIFATIPYGQDALHLAALWGLSLFSKSLLSKGCPPSTSDSQSWTPLHWAAANGHVEVAAALAEAGAYLNAKDSEGWTPLFWAAFGGHAPVVKILIKLGADPSIKSNRDLTALDWAIGRHEFDVVRLLLESDQDADSNKSKAPKETAIAKSDLETIGKAIGLSYFRGPTHKVYLQDVLPSTRDMSWLERPSEVTVAINDAYGQFQPPVSESTWRVARKTGAIEVSSKQLFMKQPETWKSSLLQSAIISRNLPAARMLVEIGADVNAREQGLCPVYAAVRSEITTFFDLLLSNGADVDFEHEGSSPLLQAVRSYDYVWGGKMASVAVVERLLQHGANVNQTQKRGGGLKDYAVFKFEGYTPLMHVAGAKSPELTKLLIAYGADVNTRNATGNTALILAAKDGDIDTIEALLSNGADIHSCNDNGNTVLHAATSGFRPTVELLTLLLDHGASKDLQCLNTSGHTPFRILLDKHAYFGRNHEEDTGVLESHIALFLRFEPPGTGIVKQVCQDGQTLIQAIKRNSESVLQALMAHGAALPPANELLELFYEEIGNRGSKQMILLDKVASISSLANPRVTFLYLIFISTKFFGDHVNEDTDDTLDVTSPEPLPLRKQRDRMRSYQEDGFLEILSTLYDLGFNPNLMLGETFVNAVARHDRPFSKIIGYIESLGGQTALEEDEGRITRRGVFISAIAFASQHVPSAKIVTTLVEQHETKTGIKDRTLRMEVLVRSAVYENMAVYDGIPNDVLVVYKEDDATEQQAESASTEEEEFLLTVKAFPKPGADDFYVAFSHAVERVGLKDRCYEGSRTLLDLAERAGNQQLVDVLVEGNEKQTVAEYNVVRLDWRHKCTESPASSSTESFKRYMPVPAAPGPVQTATRSKWGLCYALGLTLKLPTRTMRSLKDFRVLTFDVYGTLIDWEGGMLTALQPLLDENKRTDFTRKHLLDVYHELEAKQQTKTPDMPYYQLVATIHPQIAGKLGLAAPTAEASKAFGDSVGNWPAFPDTVDALRRLQKFYKLVVLSNVDRESFAKSNAGPLQGVPFDLVVTAQDVGSYKPDQRNFSYMLQKVKETFGVEKDQVLQTAQSQFHDHHPAKEADIKSSWIVRPGAVMGNRDVEIFDFKFDTLGQMADALEKELA</sequence>
<dbReference type="InterPro" id="IPR036770">
    <property type="entry name" value="Ankyrin_rpt-contain_sf"/>
</dbReference>
<dbReference type="Gene3D" id="3.40.50.300">
    <property type="entry name" value="P-loop containing nucleotide triphosphate hydrolases"/>
    <property type="match status" value="1"/>
</dbReference>
<dbReference type="Pfam" id="PF22939">
    <property type="entry name" value="WHD_GPIID"/>
    <property type="match status" value="1"/>
</dbReference>
<dbReference type="InterPro" id="IPR002110">
    <property type="entry name" value="Ankyrin_rpt"/>
</dbReference>
<dbReference type="InterPro" id="IPR054471">
    <property type="entry name" value="GPIID_WHD"/>
</dbReference>
<evidence type="ECO:0000256" key="2">
    <source>
        <dbReference type="ARBA" id="ARBA00022553"/>
    </source>
</evidence>
<dbReference type="PROSITE" id="PS50088">
    <property type="entry name" value="ANK_REPEAT"/>
    <property type="match status" value="6"/>
</dbReference>
<dbReference type="SUPFAM" id="SSF56784">
    <property type="entry name" value="HAD-like"/>
    <property type="match status" value="1"/>
</dbReference>
<evidence type="ECO:0000313" key="10">
    <source>
        <dbReference type="Proteomes" id="UP001243330"/>
    </source>
</evidence>
<dbReference type="Pfam" id="PF12796">
    <property type="entry name" value="Ank_2"/>
    <property type="match status" value="2"/>
</dbReference>
<gene>
    <name evidence="9" type="ORF">CCHR01_09064</name>
</gene>
<dbReference type="Gene3D" id="3.40.50.1000">
    <property type="entry name" value="HAD superfamily/HAD-like"/>
    <property type="match status" value="1"/>
</dbReference>
<dbReference type="Gene3D" id="1.25.40.20">
    <property type="entry name" value="Ankyrin repeat-containing domain"/>
    <property type="match status" value="3"/>
</dbReference>
<feature type="repeat" description="ANK" evidence="5">
    <location>
        <begin position="1313"/>
        <end position="1354"/>
    </location>
</feature>
<evidence type="ECO:0000256" key="1">
    <source>
        <dbReference type="ARBA" id="ARBA00008829"/>
    </source>
</evidence>
<feature type="domain" description="Amidohydrolase-related" evidence="6">
    <location>
        <begin position="58"/>
        <end position="420"/>
    </location>
</feature>
<dbReference type="InterPro" id="IPR032466">
    <property type="entry name" value="Metal_Hydrolase"/>
</dbReference>
<evidence type="ECO:0000313" key="9">
    <source>
        <dbReference type="EMBL" id="KAK1848297.1"/>
    </source>
</evidence>
<keyword evidence="2" id="KW-0597">Phosphoprotein</keyword>
<dbReference type="Pfam" id="PF13637">
    <property type="entry name" value="Ank_4"/>
    <property type="match status" value="1"/>
</dbReference>
<dbReference type="Pfam" id="PF00702">
    <property type="entry name" value="Hydrolase"/>
    <property type="match status" value="1"/>
</dbReference>
<evidence type="ECO:0000259" key="6">
    <source>
        <dbReference type="Pfam" id="PF01979"/>
    </source>
</evidence>
<feature type="modified residue" description="N6-carboxylysine" evidence="4">
    <location>
        <position position="166"/>
    </location>
</feature>
<feature type="repeat" description="ANK" evidence="5">
    <location>
        <begin position="1401"/>
        <end position="1433"/>
    </location>
</feature>
<keyword evidence="10" id="KW-1185">Reference proteome</keyword>
<dbReference type="GO" id="GO:0016810">
    <property type="term" value="F:hydrolase activity, acting on carbon-nitrogen (but not peptide) bonds"/>
    <property type="evidence" value="ECO:0007669"/>
    <property type="project" value="InterPro"/>
</dbReference>
<comment type="PTM">
    <text evidence="4">Carbamylation allows a single lysine to coordinate two divalent metal cations.</text>
</comment>
<name>A0AAD9EI28_9PEZI</name>
<proteinExistence type="inferred from homology"/>
<keyword evidence="3" id="KW-0677">Repeat</keyword>
<reference evidence="9" key="1">
    <citation type="submission" date="2023-01" db="EMBL/GenBank/DDBJ databases">
        <title>Colletotrichum chrysophilum M932 genome sequence.</title>
        <authorList>
            <person name="Baroncelli R."/>
        </authorList>
    </citation>
    <scope>NUCLEOTIDE SEQUENCE</scope>
    <source>
        <strain evidence="9">M932</strain>
    </source>
</reference>
<evidence type="ECO:0000256" key="4">
    <source>
        <dbReference type="PIRSR" id="PIRSR611778-50"/>
    </source>
</evidence>
<dbReference type="InterPro" id="IPR036412">
    <property type="entry name" value="HAD-like_sf"/>
</dbReference>
<dbReference type="InterPro" id="IPR056884">
    <property type="entry name" value="NPHP3-like_N"/>
</dbReference>
<accession>A0AAD9EI28</accession>
<dbReference type="InterPro" id="IPR023214">
    <property type="entry name" value="HAD_sf"/>
</dbReference>
<dbReference type="SUPFAM" id="SSF52540">
    <property type="entry name" value="P-loop containing nucleoside triphosphate hydrolases"/>
    <property type="match status" value="1"/>
</dbReference>
<dbReference type="PROSITE" id="PS50297">
    <property type="entry name" value="ANK_REP_REGION"/>
    <property type="match status" value="4"/>
</dbReference>
<comment type="similarity">
    <text evidence="1">Belongs to the metallo-dependent hydrolases superfamily. Hydantoinase/dihydropyrimidinase family.</text>
</comment>
<dbReference type="GO" id="GO:0005737">
    <property type="term" value="C:cytoplasm"/>
    <property type="evidence" value="ECO:0007669"/>
    <property type="project" value="InterPro"/>
</dbReference>
<dbReference type="InterPro" id="IPR011778">
    <property type="entry name" value="Hydantoinase/dihydroPyrase"/>
</dbReference>
<dbReference type="SUPFAM" id="SSF51338">
    <property type="entry name" value="Composite domain of metallo-dependent hydrolases"/>
    <property type="match status" value="1"/>
</dbReference>
<evidence type="ECO:0000259" key="7">
    <source>
        <dbReference type="Pfam" id="PF22939"/>
    </source>
</evidence>
<evidence type="ECO:0000256" key="5">
    <source>
        <dbReference type="PROSITE-ProRule" id="PRU00023"/>
    </source>
</evidence>
<feature type="domain" description="GPI inositol-deacylase winged helix" evidence="7">
    <location>
        <begin position="839"/>
        <end position="911"/>
    </location>
</feature>
<feature type="repeat" description="ANK" evidence="5">
    <location>
        <begin position="1368"/>
        <end position="1400"/>
    </location>
</feature>
<evidence type="ECO:0000256" key="3">
    <source>
        <dbReference type="ARBA" id="ARBA00022737"/>
    </source>
</evidence>
<feature type="repeat" description="ANK" evidence="5">
    <location>
        <begin position="1087"/>
        <end position="1119"/>
    </location>
</feature>
<dbReference type="Pfam" id="PF24883">
    <property type="entry name" value="NPHP3_N"/>
    <property type="match status" value="1"/>
</dbReference>
<feature type="repeat" description="ANK" evidence="5">
    <location>
        <begin position="1281"/>
        <end position="1313"/>
    </location>
</feature>
<evidence type="ECO:0000259" key="8">
    <source>
        <dbReference type="Pfam" id="PF24883"/>
    </source>
</evidence>
<comment type="caution">
    <text evidence="9">The sequence shown here is derived from an EMBL/GenBank/DDBJ whole genome shotgun (WGS) entry which is preliminary data.</text>
</comment>
<dbReference type="CDD" id="cd01314">
    <property type="entry name" value="D-HYD"/>
    <property type="match status" value="1"/>
</dbReference>
<dbReference type="PANTHER" id="PTHR11647:SF96">
    <property type="entry name" value="AMIDOHYDROLASE-RELATED DOMAIN-CONTAINING PROTEIN"/>
    <property type="match status" value="1"/>
</dbReference>
<dbReference type="InterPro" id="IPR011059">
    <property type="entry name" value="Metal-dep_hydrolase_composite"/>
</dbReference>
<protein>
    <submittedName>
        <fullName evidence="9">Dihydropyrimidinase</fullName>
    </submittedName>
</protein>
<dbReference type="Gene3D" id="2.30.40.10">
    <property type="entry name" value="Urease, subunit C, domain 1"/>
    <property type="match status" value="1"/>
</dbReference>